<evidence type="ECO:0000313" key="3">
    <source>
        <dbReference type="EMBL" id="JAT73028.1"/>
    </source>
</evidence>
<feature type="region of interest" description="Disordered" evidence="1">
    <location>
        <begin position="39"/>
        <end position="79"/>
    </location>
</feature>
<proteinExistence type="predicted"/>
<dbReference type="InterPro" id="IPR056792">
    <property type="entry name" value="PRC_RimM"/>
</dbReference>
<protein>
    <recommendedName>
        <fullName evidence="2">Ribosome maturation factor RimM PRC barrel domain-containing protein</fullName>
    </recommendedName>
</protein>
<feature type="compositionally biased region" description="Pro residues" evidence="1">
    <location>
        <begin position="58"/>
        <end position="77"/>
    </location>
</feature>
<dbReference type="Gene3D" id="2.30.30.240">
    <property type="entry name" value="PRC-barrel domain"/>
    <property type="match status" value="1"/>
</dbReference>
<evidence type="ECO:0000259" key="2">
    <source>
        <dbReference type="Pfam" id="PF24986"/>
    </source>
</evidence>
<feature type="non-terminal residue" evidence="3">
    <location>
        <position position="385"/>
    </location>
</feature>
<dbReference type="EMBL" id="GDKF01005594">
    <property type="protein sequence ID" value="JAT73028.1"/>
    <property type="molecule type" value="Transcribed_RNA"/>
</dbReference>
<evidence type="ECO:0000256" key="1">
    <source>
        <dbReference type="SAM" id="MobiDB-lite"/>
    </source>
</evidence>
<dbReference type="Pfam" id="PF24986">
    <property type="entry name" value="PRC_RimM"/>
    <property type="match status" value="1"/>
</dbReference>
<accession>A0A1D2A1I0</accession>
<reference evidence="3" key="1">
    <citation type="submission" date="2015-08" db="EMBL/GenBank/DDBJ databases">
        <authorList>
            <person name="Babu N.S."/>
            <person name="Beckwith C.J."/>
            <person name="Beseler K.G."/>
            <person name="Brison A."/>
            <person name="Carone J.V."/>
            <person name="Caskin T.P."/>
            <person name="Diamond M."/>
            <person name="Durham M.E."/>
            <person name="Foxe J.M."/>
            <person name="Go M."/>
            <person name="Henderson B.A."/>
            <person name="Jones I.B."/>
            <person name="McGettigan J.A."/>
            <person name="Micheletti S.J."/>
            <person name="Nasrallah M.E."/>
            <person name="Ortiz D."/>
            <person name="Piller C.R."/>
            <person name="Privatt S.R."/>
            <person name="Schneider S.L."/>
            <person name="Sharp S."/>
            <person name="Smith T.C."/>
            <person name="Stanton J.D."/>
            <person name="Ullery H.E."/>
            <person name="Wilson R.J."/>
            <person name="Serrano M.G."/>
            <person name="Buck G."/>
            <person name="Lee V."/>
            <person name="Wang Y."/>
            <person name="Carvalho R."/>
            <person name="Voegtly L."/>
            <person name="Shi R."/>
            <person name="Duckworth R."/>
            <person name="Johnson A."/>
            <person name="Loviza R."/>
            <person name="Walstead R."/>
            <person name="Shah Z."/>
            <person name="Kiflezghi M."/>
            <person name="Wade K."/>
            <person name="Ball S.L."/>
            <person name="Bradley K.W."/>
            <person name="Asai D.J."/>
            <person name="Bowman C.A."/>
            <person name="Russell D.A."/>
            <person name="Pope W.H."/>
            <person name="Jacobs-Sera D."/>
            <person name="Hendrix R.W."/>
            <person name="Hatfull G.F."/>
        </authorList>
    </citation>
    <scope>NUCLEOTIDE SEQUENCE</scope>
</reference>
<dbReference type="AlphaFoldDB" id="A0A1D2A1I0"/>
<gene>
    <name evidence="3" type="ORF">g.40919</name>
</gene>
<feature type="compositionally biased region" description="Pro residues" evidence="1">
    <location>
        <begin position="296"/>
        <end position="310"/>
    </location>
</feature>
<feature type="region of interest" description="Disordered" evidence="1">
    <location>
        <begin position="263"/>
        <end position="312"/>
    </location>
</feature>
<feature type="domain" description="Ribosome maturation factor RimM PRC barrel" evidence="2">
    <location>
        <begin position="78"/>
        <end position="159"/>
    </location>
</feature>
<sequence length="385" mass="40333">MQMLGRAGWSHCRSTSLLLCPSRAMVGRAPLAHPHSASALQAVPGRRHHHHRPRRRSPSPPAPKPWSPPQPPPPPTPDLIGYTVTCAETGEALGSVHSLHPGQGQPMLTVRGVTGASAAASRLLPHGTPVEHLVPWVPSIVARVDHAGRVLRLDLPPGLRELGERGALLATLGAQLAPYAAPRAGTPAARLGRGAMPTRAALVAAGRADLAHLVRLAGGQLEVAAALGLAACRRPAGYWDCADNMQRELAAFVAAHWTRFEEPGEAEVGEERWGVGRGDGGGEGARGMGGGDDPRPPPGTPDPAALPPQPSKAGYWYNQVTGRVSREAPELPTLIALADDGSEVLAEPREDVVMPSRGHLLAAGRYDLHYAVTMHGGYRAVGAAL</sequence>
<name>A0A1D2A1I0_AUXPR</name>
<organism evidence="3">
    <name type="scientific">Auxenochlorella protothecoides</name>
    <name type="common">Green microalga</name>
    <name type="synonym">Chlorella protothecoides</name>
    <dbReference type="NCBI Taxonomy" id="3075"/>
    <lineage>
        <taxon>Eukaryota</taxon>
        <taxon>Viridiplantae</taxon>
        <taxon>Chlorophyta</taxon>
        <taxon>core chlorophytes</taxon>
        <taxon>Trebouxiophyceae</taxon>
        <taxon>Chlorellales</taxon>
        <taxon>Chlorellaceae</taxon>
        <taxon>Auxenochlorella</taxon>
    </lineage>
</organism>
<feature type="compositionally biased region" description="Basic residues" evidence="1">
    <location>
        <begin position="45"/>
        <end position="57"/>
    </location>
</feature>
<feature type="compositionally biased region" description="Gly residues" evidence="1">
    <location>
        <begin position="275"/>
        <end position="291"/>
    </location>
</feature>